<sequence>MIGVTYDDSHLAAMIAADRTARGLGVRLDSAAGGRAVVSMTVRADMLNGHGTCHGGFIFTLGDIALSYASNTRGALNVAAAADIQYVAPAAEGVVLRATAAERLRYGKAGRNGLYDVTIVDTANDTLVAIFTGRVVEVG</sequence>
<dbReference type="Pfam" id="PF03061">
    <property type="entry name" value="4HBT"/>
    <property type="match status" value="1"/>
</dbReference>
<dbReference type="NCBIfam" id="TIGR00369">
    <property type="entry name" value="unchar_dom_1"/>
    <property type="match status" value="1"/>
</dbReference>
<evidence type="ECO:0000256" key="1">
    <source>
        <dbReference type="ARBA" id="ARBA00022801"/>
    </source>
</evidence>
<name>A0A2T0ZW53_9ACTN</name>
<dbReference type="InterPro" id="IPR003736">
    <property type="entry name" value="PAAI_dom"/>
</dbReference>
<dbReference type="Proteomes" id="UP000237752">
    <property type="component" value="Unassembled WGS sequence"/>
</dbReference>
<reference evidence="3 4" key="1">
    <citation type="submission" date="2018-03" db="EMBL/GenBank/DDBJ databases">
        <title>Genomic Encyclopedia of Archaeal and Bacterial Type Strains, Phase II (KMG-II): from individual species to whole genera.</title>
        <authorList>
            <person name="Goeker M."/>
        </authorList>
    </citation>
    <scope>NUCLEOTIDE SEQUENCE [LARGE SCALE GENOMIC DNA]</scope>
    <source>
        <strain evidence="3 4">DSM 100065</strain>
    </source>
</reference>
<keyword evidence="4" id="KW-1185">Reference proteome</keyword>
<dbReference type="GO" id="GO:0016289">
    <property type="term" value="F:acyl-CoA hydrolase activity"/>
    <property type="evidence" value="ECO:0007669"/>
    <property type="project" value="TreeGrafter"/>
</dbReference>
<dbReference type="PANTHER" id="PTHR42856:SF1">
    <property type="entry name" value="ACYL-COENZYME A THIOESTERASE PAAI"/>
    <property type="match status" value="1"/>
</dbReference>
<evidence type="ECO:0000259" key="2">
    <source>
        <dbReference type="Pfam" id="PF03061"/>
    </source>
</evidence>
<dbReference type="AlphaFoldDB" id="A0A2T0ZW53"/>
<feature type="domain" description="Thioesterase" evidence="2">
    <location>
        <begin position="50"/>
        <end position="100"/>
    </location>
</feature>
<dbReference type="InterPro" id="IPR006683">
    <property type="entry name" value="Thioestr_dom"/>
</dbReference>
<accession>A0A2T0ZW53</accession>
<dbReference type="InterPro" id="IPR052723">
    <property type="entry name" value="Acyl-CoA_thioesterase_PaaI"/>
</dbReference>
<dbReference type="Gene3D" id="3.10.129.10">
    <property type="entry name" value="Hotdog Thioesterase"/>
    <property type="match status" value="1"/>
</dbReference>
<proteinExistence type="predicted"/>
<dbReference type="PANTHER" id="PTHR42856">
    <property type="entry name" value="ACYL-COENZYME A THIOESTERASE PAAI"/>
    <property type="match status" value="1"/>
</dbReference>
<comment type="caution">
    <text evidence="3">The sequence shown here is derived from an EMBL/GenBank/DDBJ whole genome shotgun (WGS) entry which is preliminary data.</text>
</comment>
<gene>
    <name evidence="3" type="ORF">CLV47_11522</name>
</gene>
<dbReference type="SUPFAM" id="SSF54637">
    <property type="entry name" value="Thioesterase/thiol ester dehydrase-isomerase"/>
    <property type="match status" value="1"/>
</dbReference>
<dbReference type="CDD" id="cd03443">
    <property type="entry name" value="PaaI_thioesterase"/>
    <property type="match status" value="1"/>
</dbReference>
<dbReference type="InterPro" id="IPR029069">
    <property type="entry name" value="HotDog_dom_sf"/>
</dbReference>
<protein>
    <submittedName>
        <fullName evidence="3">Acyl-CoA thioesterase</fullName>
    </submittedName>
</protein>
<organism evidence="3 4">
    <name type="scientific">Antricoccus suffuscus</name>
    <dbReference type="NCBI Taxonomy" id="1629062"/>
    <lineage>
        <taxon>Bacteria</taxon>
        <taxon>Bacillati</taxon>
        <taxon>Actinomycetota</taxon>
        <taxon>Actinomycetes</taxon>
        <taxon>Geodermatophilales</taxon>
        <taxon>Antricoccaceae</taxon>
        <taxon>Antricoccus</taxon>
    </lineage>
</organism>
<keyword evidence="1" id="KW-0378">Hydrolase</keyword>
<evidence type="ECO:0000313" key="4">
    <source>
        <dbReference type="Proteomes" id="UP000237752"/>
    </source>
</evidence>
<dbReference type="EMBL" id="PVUE01000015">
    <property type="protein sequence ID" value="PRZ40595.1"/>
    <property type="molecule type" value="Genomic_DNA"/>
</dbReference>
<evidence type="ECO:0000313" key="3">
    <source>
        <dbReference type="EMBL" id="PRZ40595.1"/>
    </source>
</evidence>